<dbReference type="GO" id="GO:0004418">
    <property type="term" value="F:hydroxymethylbilane synthase activity"/>
    <property type="evidence" value="ECO:0007669"/>
    <property type="project" value="UniProtKB-UniRule"/>
</dbReference>
<dbReference type="Proteomes" id="UP000285278">
    <property type="component" value="Unassembled WGS sequence"/>
</dbReference>
<dbReference type="InterPro" id="IPR022418">
    <property type="entry name" value="Porphobilinogen_deaminase_C"/>
</dbReference>
<feature type="domain" description="Porphobilinogen deaminase C-terminal" evidence="12">
    <location>
        <begin position="244"/>
        <end position="298"/>
    </location>
</feature>
<comment type="subunit">
    <text evidence="4">Monomer.</text>
</comment>
<dbReference type="AlphaFoldDB" id="A0A418Q4R3"/>
<evidence type="ECO:0000256" key="3">
    <source>
        <dbReference type="ARBA" id="ARBA00005638"/>
    </source>
</evidence>
<name>A0A418Q4R3_9CORY</name>
<dbReference type="SUPFAM" id="SSF53850">
    <property type="entry name" value="Periplasmic binding protein-like II"/>
    <property type="match status" value="1"/>
</dbReference>
<dbReference type="InterPro" id="IPR036803">
    <property type="entry name" value="Porphobilinogen_deaminase_C_sf"/>
</dbReference>
<dbReference type="Gene3D" id="3.30.160.40">
    <property type="entry name" value="Porphobilinogen deaminase, C-terminal domain"/>
    <property type="match status" value="1"/>
</dbReference>
<dbReference type="SUPFAM" id="SSF54782">
    <property type="entry name" value="Porphobilinogen deaminase (hydroxymethylbilane synthase), C-terminal domain"/>
    <property type="match status" value="1"/>
</dbReference>
<dbReference type="InterPro" id="IPR022417">
    <property type="entry name" value="Porphobilin_deaminase_N"/>
</dbReference>
<proteinExistence type="inferred from homology"/>
<reference evidence="13 14" key="1">
    <citation type="submission" date="2018-09" db="EMBL/GenBank/DDBJ databases">
        <title>Optimization and identification of Corynebacterium falsenii FN1-14 from fish paste.</title>
        <authorList>
            <person name="Daroonpunt R."/>
            <person name="Tanasupawat S."/>
        </authorList>
    </citation>
    <scope>NUCLEOTIDE SEQUENCE [LARGE SCALE GENOMIC DNA]</scope>
    <source>
        <strain evidence="13 14">FN1-14</strain>
    </source>
</reference>
<evidence type="ECO:0000259" key="12">
    <source>
        <dbReference type="Pfam" id="PF03900"/>
    </source>
</evidence>
<keyword evidence="14" id="KW-1185">Reference proteome</keyword>
<comment type="caution">
    <text evidence="13">The sequence shown here is derived from an EMBL/GenBank/DDBJ whole genome shotgun (WGS) entry which is preliminary data.</text>
</comment>
<feature type="region of interest" description="Disordered" evidence="10">
    <location>
        <begin position="1"/>
        <end position="25"/>
    </location>
</feature>
<evidence type="ECO:0000256" key="7">
    <source>
        <dbReference type="ARBA" id="ARBA00023244"/>
    </source>
</evidence>
<keyword evidence="7" id="KW-0627">Porphyrin biosynthesis</keyword>
<evidence type="ECO:0000256" key="5">
    <source>
        <dbReference type="ARBA" id="ARBA00012655"/>
    </source>
</evidence>
<feature type="compositionally biased region" description="Basic and acidic residues" evidence="10">
    <location>
        <begin position="1"/>
        <end position="14"/>
    </location>
</feature>
<evidence type="ECO:0000259" key="11">
    <source>
        <dbReference type="Pfam" id="PF01379"/>
    </source>
</evidence>
<dbReference type="PANTHER" id="PTHR11557">
    <property type="entry name" value="PORPHOBILINOGEN DEAMINASE"/>
    <property type="match status" value="1"/>
</dbReference>
<comment type="catalytic activity">
    <reaction evidence="8">
        <text>4 porphobilinogen + H2O = hydroxymethylbilane + 4 NH4(+)</text>
        <dbReference type="Rhea" id="RHEA:13185"/>
        <dbReference type="ChEBI" id="CHEBI:15377"/>
        <dbReference type="ChEBI" id="CHEBI:28938"/>
        <dbReference type="ChEBI" id="CHEBI:57845"/>
        <dbReference type="ChEBI" id="CHEBI:58126"/>
        <dbReference type="EC" id="2.5.1.61"/>
    </reaction>
</comment>
<dbReference type="PRINTS" id="PR00151">
    <property type="entry name" value="PORPHBDMNASE"/>
</dbReference>
<dbReference type="EMBL" id="QXJK01000016">
    <property type="protein sequence ID" value="RIX33388.1"/>
    <property type="molecule type" value="Genomic_DNA"/>
</dbReference>
<dbReference type="GO" id="GO:0005737">
    <property type="term" value="C:cytoplasm"/>
    <property type="evidence" value="ECO:0007669"/>
    <property type="project" value="UniProtKB-UniRule"/>
</dbReference>
<comment type="cofactor">
    <cofactor evidence="1">
        <name>dipyrromethane</name>
        <dbReference type="ChEBI" id="CHEBI:60342"/>
    </cofactor>
</comment>
<dbReference type="PROSITE" id="PS00533">
    <property type="entry name" value="PORPHOBILINOGEN_DEAM"/>
    <property type="match status" value="1"/>
</dbReference>
<evidence type="ECO:0000256" key="2">
    <source>
        <dbReference type="ARBA" id="ARBA00002869"/>
    </source>
</evidence>
<dbReference type="Gene3D" id="3.40.190.10">
    <property type="entry name" value="Periplasmic binding protein-like II"/>
    <property type="match status" value="2"/>
</dbReference>
<dbReference type="OrthoDB" id="9810298at2"/>
<dbReference type="InterPro" id="IPR022419">
    <property type="entry name" value="Porphobilin_deaminase_cofac_BS"/>
</dbReference>
<comment type="similarity">
    <text evidence="3">Belongs to the HMBS family.</text>
</comment>
<evidence type="ECO:0000313" key="14">
    <source>
        <dbReference type="Proteomes" id="UP000285278"/>
    </source>
</evidence>
<evidence type="ECO:0000256" key="1">
    <source>
        <dbReference type="ARBA" id="ARBA00001916"/>
    </source>
</evidence>
<dbReference type="InterPro" id="IPR000860">
    <property type="entry name" value="HemC"/>
</dbReference>
<dbReference type="NCBIfam" id="TIGR00212">
    <property type="entry name" value="hemC"/>
    <property type="match status" value="1"/>
</dbReference>
<evidence type="ECO:0000256" key="10">
    <source>
        <dbReference type="SAM" id="MobiDB-lite"/>
    </source>
</evidence>
<accession>A0A418Q4R3</accession>
<evidence type="ECO:0000256" key="8">
    <source>
        <dbReference type="ARBA" id="ARBA00048169"/>
    </source>
</evidence>
<dbReference type="FunFam" id="3.40.190.10:FF:000005">
    <property type="entry name" value="Porphobilinogen deaminase"/>
    <property type="match status" value="1"/>
</dbReference>
<evidence type="ECO:0000256" key="4">
    <source>
        <dbReference type="ARBA" id="ARBA00011245"/>
    </source>
</evidence>
<dbReference type="Pfam" id="PF01379">
    <property type="entry name" value="Porphobil_deam"/>
    <property type="match status" value="1"/>
</dbReference>
<sequence length="352" mass="37144">MTADATHPEARADRGNTTPSTGERTLLIGTRGSNLATTQSTHVLDGIVAGGHAAELHIVHTPGDASQAAGTPVRQIGVGVFTETLRSALAAGECDIAVHSFKDLPTAPDPRFKTVVPQRVDPREVLVSRNNLTLMDLPKGAKVGTGAPRRVSQIRAARPDLQLLPLRGNIDTRMRRTEEDLDAVVLARAGLERVGLLDRAAESIDPTVVMPAPAQGALSVEVRADDEQAWNAVKGLDHLPSHAAAVAERAMLSTLEAGCTAPVAAHTTWSEDGRTLSFTGGVFGIDGQESLVKEDTWRLDDDEWRAMTATQPSDTSDADQRDIVLDGAKRIGRAVGLALLDAGAAQLVADAL</sequence>
<evidence type="ECO:0000256" key="6">
    <source>
        <dbReference type="ARBA" id="ARBA00022679"/>
    </source>
</evidence>
<organism evidence="13 14">
    <name type="scientific">Corynebacterium falsenii</name>
    <dbReference type="NCBI Taxonomy" id="108486"/>
    <lineage>
        <taxon>Bacteria</taxon>
        <taxon>Bacillati</taxon>
        <taxon>Actinomycetota</taxon>
        <taxon>Actinomycetes</taxon>
        <taxon>Mycobacteriales</taxon>
        <taxon>Corynebacteriaceae</taxon>
        <taxon>Corynebacterium</taxon>
    </lineage>
</organism>
<gene>
    <name evidence="13" type="ORF">D3M95_10540</name>
</gene>
<evidence type="ECO:0000313" key="13">
    <source>
        <dbReference type="EMBL" id="RIX33388.1"/>
    </source>
</evidence>
<protein>
    <recommendedName>
        <fullName evidence="5 9">Hydroxymethylbilane synthase</fullName>
        <ecNumber evidence="5 9">2.5.1.61</ecNumber>
    </recommendedName>
</protein>
<feature type="domain" description="Porphobilinogen deaminase N-terminal" evidence="11">
    <location>
        <begin position="27"/>
        <end position="229"/>
    </location>
</feature>
<dbReference type="PIRSF" id="PIRSF001438">
    <property type="entry name" value="4pyrrol_synth_OHMeBilane_synth"/>
    <property type="match status" value="1"/>
</dbReference>
<dbReference type="PANTHER" id="PTHR11557:SF0">
    <property type="entry name" value="PORPHOBILINOGEN DEAMINASE"/>
    <property type="match status" value="1"/>
</dbReference>
<dbReference type="RefSeq" id="WP_119665302.1">
    <property type="nucleotide sequence ID" value="NZ_CBCRUA010000002.1"/>
</dbReference>
<dbReference type="Pfam" id="PF03900">
    <property type="entry name" value="Porphobil_deamC"/>
    <property type="match status" value="1"/>
</dbReference>
<evidence type="ECO:0000256" key="9">
    <source>
        <dbReference type="NCBIfam" id="TIGR00212"/>
    </source>
</evidence>
<dbReference type="EC" id="2.5.1.61" evidence="5 9"/>
<comment type="function">
    <text evidence="2">Tetrapolymerization of the monopyrrole PBG into the hydroxymethylbilane pre-uroporphyrinogen in several discrete steps.</text>
</comment>
<dbReference type="GO" id="GO:0006783">
    <property type="term" value="P:heme biosynthetic process"/>
    <property type="evidence" value="ECO:0007669"/>
    <property type="project" value="TreeGrafter"/>
</dbReference>
<keyword evidence="6 13" id="KW-0808">Transferase</keyword>